<sequence length="170" mass="18590">MPVDIHSGMVSSTGLQPLFNSALYLIPTNPLLGISPPAAPPIPIASGNPSFLSLHLPPSSSSPSSSLGCEPNRSLSLCPPAGLLSFFFSRQGTGPTKNCRSSEPRRRRPSSIRRVVFWGRPMWTRGLVRGLRVGLWATPHCVANILNFCKVAIFFFPKIFPFFRLVSSRE</sequence>
<comment type="caution">
    <text evidence="1">The sequence shown here is derived from an EMBL/GenBank/DDBJ whole genome shotgun (WGS) entry which is preliminary data.</text>
</comment>
<dbReference type="EMBL" id="MTKT01001090">
    <property type="protein sequence ID" value="OWM86299.1"/>
    <property type="molecule type" value="Genomic_DNA"/>
</dbReference>
<protein>
    <submittedName>
        <fullName evidence="1">Uncharacterized protein</fullName>
    </submittedName>
</protein>
<gene>
    <name evidence="1" type="ORF">CDL15_Pgr011123</name>
</gene>
<dbReference type="Proteomes" id="UP000197138">
    <property type="component" value="Unassembled WGS sequence"/>
</dbReference>
<organism evidence="1 2">
    <name type="scientific">Punica granatum</name>
    <name type="common">Pomegranate</name>
    <dbReference type="NCBI Taxonomy" id="22663"/>
    <lineage>
        <taxon>Eukaryota</taxon>
        <taxon>Viridiplantae</taxon>
        <taxon>Streptophyta</taxon>
        <taxon>Embryophyta</taxon>
        <taxon>Tracheophyta</taxon>
        <taxon>Spermatophyta</taxon>
        <taxon>Magnoliopsida</taxon>
        <taxon>eudicotyledons</taxon>
        <taxon>Gunneridae</taxon>
        <taxon>Pentapetalae</taxon>
        <taxon>rosids</taxon>
        <taxon>malvids</taxon>
        <taxon>Myrtales</taxon>
        <taxon>Lythraceae</taxon>
        <taxon>Punica</taxon>
    </lineage>
</organism>
<accession>A0A218XNP7</accession>
<evidence type="ECO:0000313" key="2">
    <source>
        <dbReference type="Proteomes" id="UP000197138"/>
    </source>
</evidence>
<reference evidence="2" key="1">
    <citation type="journal article" date="2017" name="Plant J.">
        <title>The pomegranate (Punica granatum L.) genome and the genomics of punicalagin biosynthesis.</title>
        <authorList>
            <person name="Qin G."/>
            <person name="Xu C."/>
            <person name="Ming R."/>
            <person name="Tang H."/>
            <person name="Guyot R."/>
            <person name="Kramer E.M."/>
            <person name="Hu Y."/>
            <person name="Yi X."/>
            <person name="Qi Y."/>
            <person name="Xu X."/>
            <person name="Gao Z."/>
            <person name="Pan H."/>
            <person name="Jian J."/>
            <person name="Tian Y."/>
            <person name="Yue Z."/>
            <person name="Xu Y."/>
        </authorList>
    </citation>
    <scope>NUCLEOTIDE SEQUENCE [LARGE SCALE GENOMIC DNA]</scope>
    <source>
        <strain evidence="2">cv. Dabenzi</strain>
    </source>
</reference>
<evidence type="ECO:0000313" key="1">
    <source>
        <dbReference type="EMBL" id="OWM86299.1"/>
    </source>
</evidence>
<dbReference type="AlphaFoldDB" id="A0A218XNP7"/>
<proteinExistence type="predicted"/>
<name>A0A218XNP7_PUNGR</name>